<dbReference type="EMBL" id="JAUSVO010000001">
    <property type="protein sequence ID" value="MDQ0436423.1"/>
    <property type="molecule type" value="Genomic_DNA"/>
</dbReference>
<gene>
    <name evidence="2" type="ORF">QO014_000793</name>
</gene>
<dbReference type="InterPro" id="IPR029068">
    <property type="entry name" value="Glyas_Bleomycin-R_OHBP_Dase"/>
</dbReference>
<proteinExistence type="predicted"/>
<dbReference type="Proteomes" id="UP001241603">
    <property type="component" value="Unassembled WGS sequence"/>
</dbReference>
<dbReference type="Gene3D" id="3.10.180.10">
    <property type="entry name" value="2,3-Dihydroxybiphenyl 1,2-Dioxygenase, domain 1"/>
    <property type="match status" value="1"/>
</dbReference>
<feature type="domain" description="Glyoxalase-like" evidence="1">
    <location>
        <begin position="2"/>
        <end position="144"/>
    </location>
</feature>
<protein>
    <recommendedName>
        <fullName evidence="1">Glyoxalase-like domain-containing protein</fullName>
    </recommendedName>
</protein>
<name>A0ABU0H3F0_9HYPH</name>
<dbReference type="Pfam" id="PF13468">
    <property type="entry name" value="Glyoxalase_3"/>
    <property type="match status" value="1"/>
</dbReference>
<dbReference type="InterPro" id="IPR025870">
    <property type="entry name" value="Glyoxalase-like_dom"/>
</dbReference>
<organism evidence="2 3">
    <name type="scientific">Kaistia dalseonensis</name>
    <dbReference type="NCBI Taxonomy" id="410840"/>
    <lineage>
        <taxon>Bacteria</taxon>
        <taxon>Pseudomonadati</taxon>
        <taxon>Pseudomonadota</taxon>
        <taxon>Alphaproteobacteria</taxon>
        <taxon>Hyphomicrobiales</taxon>
        <taxon>Kaistiaceae</taxon>
        <taxon>Kaistia</taxon>
    </lineage>
</organism>
<evidence type="ECO:0000313" key="2">
    <source>
        <dbReference type="EMBL" id="MDQ0436423.1"/>
    </source>
</evidence>
<evidence type="ECO:0000313" key="3">
    <source>
        <dbReference type="Proteomes" id="UP001241603"/>
    </source>
</evidence>
<evidence type="ECO:0000259" key="1">
    <source>
        <dbReference type="Pfam" id="PF13468"/>
    </source>
</evidence>
<comment type="caution">
    <text evidence="2">The sequence shown here is derived from an EMBL/GenBank/DDBJ whole genome shotgun (WGS) entry which is preliminary data.</text>
</comment>
<keyword evidence="3" id="KW-1185">Reference proteome</keyword>
<sequence>MGGSYIELLALNDVSRIPEPTEATFSFAAFNRDFLARREGLSMLVLKSYDAEADRQRMAASGLRTYDIAHFERLARGPDGVERKVAFSLAFTSSPMIDDAGFFSCQHHFPENFWRPEYQCHANGAARVAGVRMVAQHPEEVAPFLCDFAGANEARIAGESLSIAIGDDELIVLPTADQTTPHFAAIEIAVADLDQTERHLLTAHMPFERVGQTLVVPASASHGVDLVFSDRGR</sequence>
<reference evidence="2 3" key="1">
    <citation type="submission" date="2023-07" db="EMBL/GenBank/DDBJ databases">
        <title>Genomic Encyclopedia of Type Strains, Phase IV (KMG-IV): sequencing the most valuable type-strain genomes for metagenomic binning, comparative biology and taxonomic classification.</title>
        <authorList>
            <person name="Goeker M."/>
        </authorList>
    </citation>
    <scope>NUCLEOTIDE SEQUENCE [LARGE SCALE GENOMIC DNA]</scope>
    <source>
        <strain evidence="2 3">B6-8</strain>
    </source>
</reference>
<accession>A0ABU0H3F0</accession>